<evidence type="ECO:0000256" key="9">
    <source>
        <dbReference type="RuleBase" id="RU003357"/>
    </source>
</evidence>
<comment type="caution">
    <text evidence="13">The sequence shown here is derived from an EMBL/GenBank/DDBJ whole genome shotgun (WGS) entry which is preliminary data.</text>
</comment>
<accession>A0A934WV18</accession>
<protein>
    <submittedName>
        <fullName evidence="13">SusC/RagA family TonB-linked outer membrane protein</fullName>
    </submittedName>
</protein>
<dbReference type="Pfam" id="PF13715">
    <property type="entry name" value="CarbopepD_reg_2"/>
    <property type="match status" value="1"/>
</dbReference>
<feature type="chain" id="PRO_5037623569" evidence="10">
    <location>
        <begin position="20"/>
        <end position="1043"/>
    </location>
</feature>
<keyword evidence="3 8" id="KW-1134">Transmembrane beta strand</keyword>
<name>A0A934WV18_9BACT</name>
<dbReference type="Gene3D" id="2.170.130.10">
    <property type="entry name" value="TonB-dependent receptor, plug domain"/>
    <property type="match status" value="1"/>
</dbReference>
<dbReference type="AlphaFoldDB" id="A0A934WV18"/>
<dbReference type="SUPFAM" id="SSF56935">
    <property type="entry name" value="Porins"/>
    <property type="match status" value="1"/>
</dbReference>
<reference evidence="13" key="1">
    <citation type="submission" date="2021-01" db="EMBL/GenBank/DDBJ databases">
        <title>Marivirga aurantiaca sp. nov., isolated from intertidal surface sediments.</title>
        <authorList>
            <person name="Zhang M."/>
        </authorList>
    </citation>
    <scope>NUCLEOTIDE SEQUENCE</scope>
    <source>
        <strain evidence="13">S37H4</strain>
    </source>
</reference>
<evidence type="ECO:0000256" key="6">
    <source>
        <dbReference type="ARBA" id="ARBA00023136"/>
    </source>
</evidence>
<dbReference type="InterPro" id="IPR008969">
    <property type="entry name" value="CarboxyPept-like_regulatory"/>
</dbReference>
<dbReference type="Gene3D" id="2.60.40.1120">
    <property type="entry name" value="Carboxypeptidase-like, regulatory domain"/>
    <property type="match status" value="1"/>
</dbReference>
<evidence type="ECO:0000256" key="3">
    <source>
        <dbReference type="ARBA" id="ARBA00022452"/>
    </source>
</evidence>
<dbReference type="InterPro" id="IPR023996">
    <property type="entry name" value="TonB-dep_OMP_SusC/RagA"/>
</dbReference>
<evidence type="ECO:0000256" key="4">
    <source>
        <dbReference type="ARBA" id="ARBA00022692"/>
    </source>
</evidence>
<keyword evidence="14" id="KW-1185">Reference proteome</keyword>
<dbReference type="RefSeq" id="WP_201429156.1">
    <property type="nucleotide sequence ID" value="NZ_JAEQBW010000001.1"/>
</dbReference>
<dbReference type="Pfam" id="PF00593">
    <property type="entry name" value="TonB_dep_Rec_b-barrel"/>
    <property type="match status" value="1"/>
</dbReference>
<keyword evidence="6 8" id="KW-0472">Membrane</keyword>
<dbReference type="SUPFAM" id="SSF49464">
    <property type="entry name" value="Carboxypeptidase regulatory domain-like"/>
    <property type="match status" value="1"/>
</dbReference>
<dbReference type="InterPro" id="IPR036942">
    <property type="entry name" value="Beta-barrel_TonB_sf"/>
</dbReference>
<dbReference type="PROSITE" id="PS52016">
    <property type="entry name" value="TONB_DEPENDENT_REC_3"/>
    <property type="match status" value="1"/>
</dbReference>
<evidence type="ECO:0000313" key="14">
    <source>
        <dbReference type="Proteomes" id="UP000611723"/>
    </source>
</evidence>
<dbReference type="EMBL" id="JAEQBW010000001">
    <property type="protein sequence ID" value="MBK6263461.1"/>
    <property type="molecule type" value="Genomic_DNA"/>
</dbReference>
<dbReference type="InterPro" id="IPR039426">
    <property type="entry name" value="TonB-dep_rcpt-like"/>
</dbReference>
<evidence type="ECO:0000256" key="2">
    <source>
        <dbReference type="ARBA" id="ARBA00022448"/>
    </source>
</evidence>
<dbReference type="NCBIfam" id="TIGR04057">
    <property type="entry name" value="SusC_RagA_signa"/>
    <property type="match status" value="1"/>
</dbReference>
<evidence type="ECO:0000259" key="11">
    <source>
        <dbReference type="Pfam" id="PF00593"/>
    </source>
</evidence>
<comment type="similarity">
    <text evidence="8 9">Belongs to the TonB-dependent receptor family.</text>
</comment>
<dbReference type="InterPro" id="IPR037066">
    <property type="entry name" value="Plug_dom_sf"/>
</dbReference>
<keyword evidence="4 8" id="KW-0812">Transmembrane</keyword>
<evidence type="ECO:0000256" key="8">
    <source>
        <dbReference type="PROSITE-ProRule" id="PRU01360"/>
    </source>
</evidence>
<evidence type="ECO:0000256" key="5">
    <source>
        <dbReference type="ARBA" id="ARBA00023077"/>
    </source>
</evidence>
<dbReference type="InterPro" id="IPR023997">
    <property type="entry name" value="TonB-dep_OMP_SusC/RagA_CS"/>
</dbReference>
<dbReference type="NCBIfam" id="TIGR04056">
    <property type="entry name" value="OMP_RagA_SusC"/>
    <property type="match status" value="1"/>
</dbReference>
<dbReference type="Pfam" id="PF07715">
    <property type="entry name" value="Plug"/>
    <property type="match status" value="1"/>
</dbReference>
<dbReference type="InterPro" id="IPR012910">
    <property type="entry name" value="Plug_dom"/>
</dbReference>
<dbReference type="InterPro" id="IPR000531">
    <property type="entry name" value="Beta-barrel_TonB"/>
</dbReference>
<organism evidence="13 14">
    <name type="scientific">Marivirga aurantiaca</name>
    <dbReference type="NCBI Taxonomy" id="2802615"/>
    <lineage>
        <taxon>Bacteria</taxon>
        <taxon>Pseudomonadati</taxon>
        <taxon>Bacteroidota</taxon>
        <taxon>Cytophagia</taxon>
        <taxon>Cytophagales</taxon>
        <taxon>Marivirgaceae</taxon>
        <taxon>Marivirga</taxon>
    </lineage>
</organism>
<proteinExistence type="inferred from homology"/>
<feature type="domain" description="TonB-dependent receptor plug" evidence="12">
    <location>
        <begin position="115"/>
        <end position="238"/>
    </location>
</feature>
<dbReference type="Gene3D" id="2.40.170.20">
    <property type="entry name" value="TonB-dependent receptor, beta-barrel domain"/>
    <property type="match status" value="1"/>
</dbReference>
<sequence>MKKILLTCLMLVFVLHAWAQDRTVSGKVTDADTGEGLPGVNVLLKGTSTGVNTDLDGNYKISVPSDGGTLVFTFIGMAKSEVSVGSRSVIDVQMETDVQQLSEVVVTAFGLEREKKSLGYAVQDVSGSEITTARETNVVNSLSGKIAGVQITNGSGAPGSSSRVVLRGATSLTGNNQPLFVVDGIPINNTNYGNAGPFGGADAPNGAADINPDDIETISVLKGANAAALYGSRAANGVILITTKSGKNTKGIGVEINSNITFQNPLRLPSYQNSYGGGYDNTYYEWIDGTNGSGGEDESWGPALDAGLKFRQFQDYQGDGQFGEPSDWVSRPNNVRDFFETGVTATNNVSLTGGNETSNFRLSMTNLNQDGMVYNTDLVRNTIAGNAGVQLTDKFRADFSVNYIKSGSDNLSGGGYDNNNPMQQFTWFQRQVDISALKDYKNLPTNSAATSARFTPLNWNTNFNNNPYWVLDNNTQSFEKNRLIGNIKLQYDFTDWLSLTARTGTDFFTDLQESKRAVNSNDFPNGFYQEVDRTWSETNSDIVLTFDKNIIEDFGVSVSVGGNLRQEQYDRNTLEAGELEIPEVYTISNSAIPVVGNNYEEQREMQSVYGTAQFRFRNYLFLDLTARNDWSSTLPEGNNSYFYPSASLSAVISDMIEIDRNILTFAKVRGSWAQVGSDTDPYRLQDVFAFRDRWDGSINQATVSNTLLNPNLRPELTTSIEFGTDVRFFNDRLGLDFTYYDTKSEDLIVQVDVSGASGWTSQFANVGEMTTKGIEIQLNATPVQIGDFRWDMNLNYSTYENKVVSLGGVDNLRLGGQWNVDVMAIPGQPYPALFGPDYQRDPNGNIIHGENGLPQKDQTNKVLGDAVPDWTGGWNNSFTYKGINLNVLVDAKIGGEIYSMTNAWGRYAGILEETLKGRENGIVGEGVIEVSEGVYEENNVVVPALNYNHAAFGNNIAAGSVFDASYVKLRQITLGYSLPKAWIQNTPFRGVQVSAVGRNLALLYAKAPHIDPETAFNNGNAQGIEHAQLPSARSIGFNVNLKF</sequence>
<feature type="signal peptide" evidence="10">
    <location>
        <begin position="1"/>
        <end position="19"/>
    </location>
</feature>
<dbReference type="GO" id="GO:0009279">
    <property type="term" value="C:cell outer membrane"/>
    <property type="evidence" value="ECO:0007669"/>
    <property type="project" value="UniProtKB-SubCell"/>
</dbReference>
<evidence type="ECO:0000259" key="12">
    <source>
        <dbReference type="Pfam" id="PF07715"/>
    </source>
</evidence>
<dbReference type="Proteomes" id="UP000611723">
    <property type="component" value="Unassembled WGS sequence"/>
</dbReference>
<comment type="subcellular location">
    <subcellularLocation>
        <location evidence="1 8">Cell outer membrane</location>
        <topology evidence="1 8">Multi-pass membrane protein</topology>
    </subcellularLocation>
</comment>
<evidence type="ECO:0000256" key="7">
    <source>
        <dbReference type="ARBA" id="ARBA00023237"/>
    </source>
</evidence>
<evidence type="ECO:0000313" key="13">
    <source>
        <dbReference type="EMBL" id="MBK6263461.1"/>
    </source>
</evidence>
<gene>
    <name evidence="13" type="ORF">JKA74_00325</name>
</gene>
<keyword evidence="5 9" id="KW-0798">TonB box</keyword>
<keyword evidence="2 8" id="KW-0813">Transport</keyword>
<evidence type="ECO:0000256" key="1">
    <source>
        <dbReference type="ARBA" id="ARBA00004571"/>
    </source>
</evidence>
<dbReference type="FunFam" id="2.170.130.10:FF:000023">
    <property type="entry name" value="SusC/RagA family TonB-linked outer membrane protein"/>
    <property type="match status" value="1"/>
</dbReference>
<keyword evidence="7 8" id="KW-0998">Cell outer membrane</keyword>
<keyword evidence="10" id="KW-0732">Signal</keyword>
<evidence type="ECO:0000256" key="10">
    <source>
        <dbReference type="SAM" id="SignalP"/>
    </source>
</evidence>
<feature type="domain" description="TonB-dependent receptor-like beta-barrel" evidence="11">
    <location>
        <begin position="445"/>
        <end position="880"/>
    </location>
</feature>